<dbReference type="EMBL" id="BT062837">
    <property type="protein sequence ID" value="ACN27534.1"/>
    <property type="molecule type" value="mRNA"/>
</dbReference>
<organism evidence="1">
    <name type="scientific">Zea mays</name>
    <name type="common">Maize</name>
    <dbReference type="NCBI Taxonomy" id="4577"/>
    <lineage>
        <taxon>Eukaryota</taxon>
        <taxon>Viridiplantae</taxon>
        <taxon>Streptophyta</taxon>
        <taxon>Embryophyta</taxon>
        <taxon>Tracheophyta</taxon>
        <taxon>Spermatophyta</taxon>
        <taxon>Magnoliopsida</taxon>
        <taxon>Liliopsida</taxon>
        <taxon>Poales</taxon>
        <taxon>Poaceae</taxon>
        <taxon>PACMAD clade</taxon>
        <taxon>Panicoideae</taxon>
        <taxon>Andropogonodae</taxon>
        <taxon>Andropogoneae</taxon>
        <taxon>Tripsacinae</taxon>
        <taxon>Zea</taxon>
    </lineage>
</organism>
<reference evidence="1" key="1">
    <citation type="journal article" date="2009" name="PLoS Genet.">
        <title>Sequencing, mapping, and analysis of 27,455 maize full-length cDNAs.</title>
        <authorList>
            <person name="Soderlund C."/>
            <person name="Descour A."/>
            <person name="Kudrna D."/>
            <person name="Bomhoff M."/>
            <person name="Boyd L."/>
            <person name="Currie J."/>
            <person name="Angelova A."/>
            <person name="Collura K."/>
            <person name="Wissotski M."/>
            <person name="Ashley E."/>
            <person name="Morrow D."/>
            <person name="Fernandes J."/>
            <person name="Walbot V."/>
            <person name="Yu Y."/>
        </authorList>
    </citation>
    <scope>NUCLEOTIDE SEQUENCE</scope>
    <source>
        <strain evidence="1">B73</strain>
    </source>
</reference>
<protein>
    <submittedName>
        <fullName evidence="1">Uncharacterized protein</fullName>
    </submittedName>
</protein>
<dbReference type="HOGENOM" id="CLU_2870886_0_0_1"/>
<proteinExistence type="evidence at transcript level"/>
<name>C0P3G8_MAIZE</name>
<dbReference type="AlphaFoldDB" id="C0P3G8"/>
<accession>C0P3G8</accession>
<evidence type="ECO:0000313" key="1">
    <source>
        <dbReference type="EMBL" id="ACN27534.1"/>
    </source>
</evidence>
<sequence length="64" mass="7264">MLQQYICLVIVESTRVHTSGYNIVNKWCNLYLIMLATLGVVKRDDGTNYIVVLGMHVAYIMATI</sequence>
<reference evidence="1" key="2">
    <citation type="submission" date="2012-06" db="EMBL/GenBank/DDBJ databases">
        <authorList>
            <person name="Yu Y."/>
            <person name="Currie J."/>
            <person name="Lomeli R."/>
            <person name="Angelova A."/>
            <person name="Collura K."/>
            <person name="Wissotski M."/>
            <person name="Campos D."/>
            <person name="Kudrna D."/>
            <person name="Golser W."/>
            <person name="Ashely E."/>
            <person name="Descour A."/>
            <person name="Fernandes J."/>
            <person name="Soderlund C."/>
            <person name="Walbot V."/>
        </authorList>
    </citation>
    <scope>NUCLEOTIDE SEQUENCE</scope>
    <source>
        <strain evidence="1">B73</strain>
    </source>
</reference>